<keyword evidence="2" id="KW-1185">Reference proteome</keyword>
<evidence type="ECO:0000313" key="1">
    <source>
        <dbReference type="EMBL" id="CAD8130037.1"/>
    </source>
</evidence>
<sequence length="150" mass="17476">MMVVNGVWANNLQLMDIKLLIDTYTELLFLLQNVEYQIFSLKKWQANLEKLVQAIQLLNSLSGIQEQILNSWAKVTTSKLLSQRDQHESIALSQEGRWNIPEQCQEDLIRDEITSKHSARMILMNHSISFLSCQWATMVLEKLRIIYPNT</sequence>
<accession>A0A8S1RR32</accession>
<dbReference type="AlphaFoldDB" id="A0A8S1RR32"/>
<name>A0A8S1RR32_9CILI</name>
<gene>
    <name evidence="1" type="ORF">PSON_ATCC_30995.1.T2580009</name>
</gene>
<evidence type="ECO:0000313" key="2">
    <source>
        <dbReference type="Proteomes" id="UP000692954"/>
    </source>
</evidence>
<organism evidence="1 2">
    <name type="scientific">Paramecium sonneborni</name>
    <dbReference type="NCBI Taxonomy" id="65129"/>
    <lineage>
        <taxon>Eukaryota</taxon>
        <taxon>Sar</taxon>
        <taxon>Alveolata</taxon>
        <taxon>Ciliophora</taxon>
        <taxon>Intramacronucleata</taxon>
        <taxon>Oligohymenophorea</taxon>
        <taxon>Peniculida</taxon>
        <taxon>Parameciidae</taxon>
        <taxon>Paramecium</taxon>
    </lineage>
</organism>
<dbReference type="Proteomes" id="UP000692954">
    <property type="component" value="Unassembled WGS sequence"/>
</dbReference>
<comment type="caution">
    <text evidence="1">The sequence shown here is derived from an EMBL/GenBank/DDBJ whole genome shotgun (WGS) entry which is preliminary data.</text>
</comment>
<reference evidence="1" key="1">
    <citation type="submission" date="2021-01" db="EMBL/GenBank/DDBJ databases">
        <authorList>
            <consortium name="Genoscope - CEA"/>
            <person name="William W."/>
        </authorList>
    </citation>
    <scope>NUCLEOTIDE SEQUENCE</scope>
</reference>
<proteinExistence type="predicted"/>
<protein>
    <submittedName>
        <fullName evidence="1">Uncharacterized protein</fullName>
    </submittedName>
</protein>
<dbReference type="EMBL" id="CAJJDN010000258">
    <property type="protein sequence ID" value="CAD8130037.1"/>
    <property type="molecule type" value="Genomic_DNA"/>
</dbReference>